<name>A0A1W2AFG8_9SPHI</name>
<evidence type="ECO:0000313" key="1">
    <source>
        <dbReference type="EMBL" id="SMC58988.1"/>
    </source>
</evidence>
<dbReference type="EMBL" id="FWXT01000001">
    <property type="protein sequence ID" value="SMC58988.1"/>
    <property type="molecule type" value="Genomic_DNA"/>
</dbReference>
<dbReference type="STRING" id="151894.SAMN04488524_1347"/>
<proteinExistence type="predicted"/>
<accession>A0A1W2AFG8</accession>
<reference evidence="2" key="1">
    <citation type="submission" date="2017-04" db="EMBL/GenBank/DDBJ databases">
        <authorList>
            <person name="Varghese N."/>
            <person name="Submissions S."/>
        </authorList>
    </citation>
    <scope>NUCLEOTIDE SEQUENCE [LARGE SCALE GENOMIC DNA]</scope>
    <source>
        <strain evidence="2">DSM 12126</strain>
    </source>
</reference>
<protein>
    <recommendedName>
        <fullName evidence="3">Polysaccharide deacetylase</fullName>
    </recommendedName>
</protein>
<dbReference type="OrthoDB" id="1331280at2"/>
<dbReference type="InterPro" id="IPR011330">
    <property type="entry name" value="Glyco_hydro/deAcase_b/a-brl"/>
</dbReference>
<dbReference type="Proteomes" id="UP000192756">
    <property type="component" value="Unassembled WGS sequence"/>
</dbReference>
<dbReference type="GO" id="GO:0005975">
    <property type="term" value="P:carbohydrate metabolic process"/>
    <property type="evidence" value="ECO:0007669"/>
    <property type="project" value="InterPro"/>
</dbReference>
<dbReference type="SUPFAM" id="SSF88713">
    <property type="entry name" value="Glycoside hydrolase/deacetylase"/>
    <property type="match status" value="1"/>
</dbReference>
<evidence type="ECO:0000313" key="2">
    <source>
        <dbReference type="Proteomes" id="UP000192756"/>
    </source>
</evidence>
<organism evidence="1 2">
    <name type="scientific">Pedobacter africanus</name>
    <dbReference type="NCBI Taxonomy" id="151894"/>
    <lineage>
        <taxon>Bacteria</taxon>
        <taxon>Pseudomonadati</taxon>
        <taxon>Bacteroidota</taxon>
        <taxon>Sphingobacteriia</taxon>
        <taxon>Sphingobacteriales</taxon>
        <taxon>Sphingobacteriaceae</taxon>
        <taxon>Pedobacter</taxon>
    </lineage>
</organism>
<dbReference type="AlphaFoldDB" id="A0A1W2AFG8"/>
<keyword evidence="2" id="KW-1185">Reference proteome</keyword>
<evidence type="ECO:0008006" key="3">
    <source>
        <dbReference type="Google" id="ProtNLM"/>
    </source>
</evidence>
<sequence length="329" mass="36579">MINCYPVISRLIALSVIPLLFYSLSMKAQVKISDYQYNLGLADYNNQPYILLRSFNLNGILTYLAVNPQNLDTRTIKATELSNTTLCSFEQLCLKMEDTPYIKALLRARSKALPIQDAGITHAFPSEKGITLTIDLCPSHKGLDKDIFTSLTGAFKNIERPIPVALSLTGKFLLTHEDDIQWLKGLVSSGQITITWINHTYHHHYNPATLISHNFLLEPGTDLQSELLLLESAMLEQGLIPSVFFRFPGLVSSQQLVNKVTSYGLITIGSDAWLAKGQQAQPGSLVLIHGNGNEPIGVQDFIKLLASETAAVHQKQWLLYDLRTSAARQ</sequence>
<dbReference type="Gene3D" id="3.20.20.370">
    <property type="entry name" value="Glycoside hydrolase/deacetylase"/>
    <property type="match status" value="1"/>
</dbReference>
<gene>
    <name evidence="1" type="ORF">SAMN04488524_1347</name>
</gene>